<sequence>MAAMFKRPRPAGGRHPPPLAPTVSSFKPRAQWTNSGSSIFLYVNLPDFYIDQISIKKDERTRIVQIEGQRRLSAQTKARFNESYRVSDTCDMTKLSTSFSHGLLTIEFPAIVEGDKKEKAVQDQGKTEQSRSNQEKSGHNESTLVRKKPLNEEKQVGTIQEKAAPTLNEEKPKTYKSVVESKREVPTGSREKSEPKVKAGEAIPNVRGKESPKEEKVVERKEAAQMGQQKIIQKLKEEEAKRSPTLGTSTLKPKVRAIEEEVNGGKKDANISQNKTGQMVKEKEIIRKSPAVDASLGPKVQAKLVEKKGDGEIGQKLKEGENINAGQKELMKYTKPVVGDEARRTEKKTNQPEPELKPKEGDERTELDVDDGLIKKQDEKNEKVGDIPSEGKIQEIVEQKKIEETVSAKDTGDHKDNAEVVEQETGPLLVKEGQTKTSMDPPPTVGGRGMGEEENRTYTDISLVNVGAAALVIMGFGAYVFVPLVKYFS</sequence>
<feature type="compositionally biased region" description="Basic and acidic residues" evidence="2">
    <location>
        <begin position="392"/>
        <end position="418"/>
    </location>
</feature>
<evidence type="ECO:0000313" key="6">
    <source>
        <dbReference type="RefSeq" id="XP_019092849.1"/>
    </source>
</evidence>
<proteinExistence type="inferred from homology"/>
<feature type="compositionally biased region" description="Basic and acidic residues" evidence="2">
    <location>
        <begin position="207"/>
        <end position="223"/>
    </location>
</feature>
<feature type="compositionally biased region" description="Basic and acidic residues" evidence="2">
    <location>
        <begin position="256"/>
        <end position="269"/>
    </location>
</feature>
<feature type="domain" description="SHSP" evidence="4">
    <location>
        <begin position="21"/>
        <end position="126"/>
    </location>
</feature>
<keyword evidence="5" id="KW-1185">Reference proteome</keyword>
<feature type="transmembrane region" description="Helical" evidence="3">
    <location>
        <begin position="463"/>
        <end position="485"/>
    </location>
</feature>
<dbReference type="Gene3D" id="2.60.40.790">
    <property type="match status" value="1"/>
</dbReference>
<keyword evidence="3" id="KW-0812">Transmembrane</keyword>
<reference evidence="5" key="1">
    <citation type="journal article" date="2014" name="Nat. Commun.">
        <title>The emerging biofuel crop Camelina sativa retains a highly undifferentiated hexaploid genome structure.</title>
        <authorList>
            <person name="Kagale S."/>
            <person name="Koh C."/>
            <person name="Nixon J."/>
            <person name="Bollina V."/>
            <person name="Clarke W.E."/>
            <person name="Tuteja R."/>
            <person name="Spillane C."/>
            <person name="Robinson S.J."/>
            <person name="Links M.G."/>
            <person name="Clarke C."/>
            <person name="Higgins E.E."/>
            <person name="Huebert T."/>
            <person name="Sharpe A.G."/>
            <person name="Parkin I.A."/>
        </authorList>
    </citation>
    <scope>NUCLEOTIDE SEQUENCE [LARGE SCALE GENOMIC DNA]</scope>
    <source>
        <strain evidence="5">cv. DH55</strain>
    </source>
</reference>
<comment type="similarity">
    <text evidence="1">Belongs to the small heat shock protein (HSP20) family.</text>
</comment>
<dbReference type="InterPro" id="IPR002068">
    <property type="entry name" value="A-crystallin/Hsp20_dom"/>
</dbReference>
<accession>A0ABM1R1G1</accession>
<evidence type="ECO:0000313" key="5">
    <source>
        <dbReference type="Proteomes" id="UP000694864"/>
    </source>
</evidence>
<feature type="compositionally biased region" description="Basic and acidic residues" evidence="2">
    <location>
        <begin position="168"/>
        <end position="199"/>
    </location>
</feature>
<dbReference type="GeneID" id="104744612"/>
<feature type="region of interest" description="Disordered" evidence="2">
    <location>
        <begin position="116"/>
        <end position="281"/>
    </location>
</feature>
<dbReference type="SUPFAM" id="SSF49764">
    <property type="entry name" value="HSP20-like chaperones"/>
    <property type="match status" value="1"/>
</dbReference>
<keyword evidence="3" id="KW-0472">Membrane</keyword>
<feature type="compositionally biased region" description="Basic and acidic residues" evidence="2">
    <location>
        <begin position="116"/>
        <end position="139"/>
    </location>
</feature>
<feature type="region of interest" description="Disordered" evidence="2">
    <location>
        <begin position="1"/>
        <end position="24"/>
    </location>
</feature>
<organism evidence="5 6">
    <name type="scientific">Camelina sativa</name>
    <name type="common">False flax</name>
    <name type="synonym">Myagrum sativum</name>
    <dbReference type="NCBI Taxonomy" id="90675"/>
    <lineage>
        <taxon>Eukaryota</taxon>
        <taxon>Viridiplantae</taxon>
        <taxon>Streptophyta</taxon>
        <taxon>Embryophyta</taxon>
        <taxon>Tracheophyta</taxon>
        <taxon>Spermatophyta</taxon>
        <taxon>Magnoliopsida</taxon>
        <taxon>eudicotyledons</taxon>
        <taxon>Gunneridae</taxon>
        <taxon>Pentapetalae</taxon>
        <taxon>rosids</taxon>
        <taxon>malvids</taxon>
        <taxon>Brassicales</taxon>
        <taxon>Brassicaceae</taxon>
        <taxon>Camelineae</taxon>
        <taxon>Camelina</taxon>
    </lineage>
</organism>
<keyword evidence="3" id="KW-1133">Transmembrane helix</keyword>
<dbReference type="Proteomes" id="UP000694864">
    <property type="component" value="Chromosome 15"/>
</dbReference>
<dbReference type="PROSITE" id="PS01031">
    <property type="entry name" value="SHSP"/>
    <property type="match status" value="1"/>
</dbReference>
<dbReference type="CDD" id="cd06464">
    <property type="entry name" value="ACD_sHsps-like"/>
    <property type="match status" value="1"/>
</dbReference>
<name>A0ABM1R1G1_CAMSA</name>
<gene>
    <name evidence="6" type="primary">LOC104744612</name>
</gene>
<reference evidence="6" key="2">
    <citation type="submission" date="2025-08" db="UniProtKB">
        <authorList>
            <consortium name="RefSeq"/>
        </authorList>
    </citation>
    <scope>IDENTIFICATION</scope>
    <source>
        <tissue evidence="6">Leaf</tissue>
    </source>
</reference>
<evidence type="ECO:0000256" key="2">
    <source>
        <dbReference type="SAM" id="MobiDB-lite"/>
    </source>
</evidence>
<evidence type="ECO:0000256" key="3">
    <source>
        <dbReference type="SAM" id="Phobius"/>
    </source>
</evidence>
<feature type="compositionally biased region" description="Basic and acidic residues" evidence="2">
    <location>
        <begin position="338"/>
        <end position="385"/>
    </location>
</feature>
<dbReference type="RefSeq" id="XP_019092849.1">
    <property type="nucleotide sequence ID" value="XM_019237304.1"/>
</dbReference>
<evidence type="ECO:0000256" key="1">
    <source>
        <dbReference type="PROSITE-ProRule" id="PRU00285"/>
    </source>
</evidence>
<evidence type="ECO:0000259" key="4">
    <source>
        <dbReference type="PROSITE" id="PS01031"/>
    </source>
</evidence>
<dbReference type="InterPro" id="IPR008978">
    <property type="entry name" value="HSP20-like_chaperone"/>
</dbReference>
<protein>
    <submittedName>
        <fullName evidence="6">LOW QUALITY PROTEIN: leiomodin-1-like</fullName>
    </submittedName>
</protein>
<feature type="region of interest" description="Disordered" evidence="2">
    <location>
        <begin position="317"/>
        <end position="452"/>
    </location>
</feature>